<reference evidence="2" key="1">
    <citation type="journal article" date="2014" name="Int. J. Syst. Evol. Microbiol.">
        <title>Complete genome sequence of Corynebacterium casei LMG S-19264T (=DSM 44701T), isolated from a smear-ripened cheese.</title>
        <authorList>
            <consortium name="US DOE Joint Genome Institute (JGI-PGF)"/>
            <person name="Walter F."/>
            <person name="Albersmeier A."/>
            <person name="Kalinowski J."/>
            <person name="Ruckert C."/>
        </authorList>
    </citation>
    <scope>NUCLEOTIDE SEQUENCE</scope>
    <source>
        <strain evidence="2">KCTC 23224</strain>
    </source>
</reference>
<evidence type="ECO:0000313" key="3">
    <source>
        <dbReference type="Proteomes" id="UP000642809"/>
    </source>
</evidence>
<name>A0A8J3CWX0_9BACT</name>
<evidence type="ECO:0000313" key="2">
    <source>
        <dbReference type="EMBL" id="GHB30369.1"/>
    </source>
</evidence>
<keyword evidence="1" id="KW-1133">Transmembrane helix</keyword>
<evidence type="ECO:0000256" key="1">
    <source>
        <dbReference type="SAM" id="Phobius"/>
    </source>
</evidence>
<organism evidence="2 3">
    <name type="scientific">Mongoliitalea lutea</name>
    <dbReference type="NCBI Taxonomy" id="849756"/>
    <lineage>
        <taxon>Bacteria</taxon>
        <taxon>Pseudomonadati</taxon>
        <taxon>Bacteroidota</taxon>
        <taxon>Cytophagia</taxon>
        <taxon>Cytophagales</taxon>
        <taxon>Cyclobacteriaceae</taxon>
        <taxon>Mongoliitalea</taxon>
    </lineage>
</organism>
<proteinExistence type="predicted"/>
<protein>
    <submittedName>
        <fullName evidence="2">Uncharacterized protein</fullName>
    </submittedName>
</protein>
<gene>
    <name evidence="2" type="ORF">GCM10008106_09070</name>
</gene>
<reference evidence="2" key="2">
    <citation type="submission" date="2020-09" db="EMBL/GenBank/DDBJ databases">
        <authorList>
            <person name="Sun Q."/>
            <person name="Kim S."/>
        </authorList>
    </citation>
    <scope>NUCLEOTIDE SEQUENCE</scope>
    <source>
        <strain evidence="2">KCTC 23224</strain>
    </source>
</reference>
<keyword evidence="1" id="KW-0472">Membrane</keyword>
<keyword evidence="1" id="KW-0812">Transmembrane</keyword>
<dbReference type="Proteomes" id="UP000642809">
    <property type="component" value="Unassembled WGS sequence"/>
</dbReference>
<comment type="caution">
    <text evidence="2">The sequence shown here is derived from an EMBL/GenBank/DDBJ whole genome shotgun (WGS) entry which is preliminary data.</text>
</comment>
<dbReference type="EMBL" id="BMYF01000004">
    <property type="protein sequence ID" value="GHB30369.1"/>
    <property type="molecule type" value="Genomic_DNA"/>
</dbReference>
<sequence length="123" mass="14184">MRFEIKPRYYDPVKEEIEQRTAQIKRELQAEGALPIEDEDEDNLRRNYGGSLRGAFSSGSQLKGRKTSSLHSAGLIRMVIFILLIGGLFGYIYYGPEVFYILLYAVMGIFGFTLLLKLRRKRN</sequence>
<keyword evidence="3" id="KW-1185">Reference proteome</keyword>
<accession>A0A8J3CWX0</accession>
<feature type="transmembrane region" description="Helical" evidence="1">
    <location>
        <begin position="99"/>
        <end position="118"/>
    </location>
</feature>
<dbReference type="AlphaFoldDB" id="A0A8J3CWX0"/>
<feature type="transmembrane region" description="Helical" evidence="1">
    <location>
        <begin position="75"/>
        <end position="93"/>
    </location>
</feature>